<evidence type="ECO:0000313" key="1">
    <source>
        <dbReference type="EMBL" id="ADJ46096.1"/>
    </source>
</evidence>
<accession>A0A0H3D648</accession>
<dbReference type="KEGG" id="amd:AMED_4323"/>
<reference evidence="1 2" key="1">
    <citation type="journal article" date="2010" name="Cell Res.">
        <title>Complete genome sequence of the rifamycin SV-producing Amycolatopsis mediterranei U32 revealed its genetic characteristics in phylogeny and metabolism.</title>
        <authorList>
            <person name="Zhao W."/>
            <person name="Zhong Y."/>
            <person name="Yuan H."/>
            <person name="Wang J."/>
            <person name="Zheng H."/>
            <person name="Wang Y."/>
            <person name="Cen X."/>
            <person name="Xu F."/>
            <person name="Bai J."/>
            <person name="Han X."/>
            <person name="Lu G."/>
            <person name="Zhu Y."/>
            <person name="Shao Z."/>
            <person name="Yan H."/>
            <person name="Li C."/>
            <person name="Peng N."/>
            <person name="Zhang Z."/>
            <person name="Zhang Y."/>
            <person name="Lin W."/>
            <person name="Fan Y."/>
            <person name="Qin Z."/>
            <person name="Hu Y."/>
            <person name="Zhu B."/>
            <person name="Wang S."/>
            <person name="Ding X."/>
            <person name="Zhao G.P."/>
        </authorList>
    </citation>
    <scope>NUCLEOTIDE SEQUENCE [LARGE SCALE GENOMIC DNA]</scope>
    <source>
        <strain evidence="2">U-32</strain>
    </source>
</reference>
<proteinExistence type="predicted"/>
<dbReference type="GeneID" id="92872049"/>
<gene>
    <name evidence="1" type="ordered locus">AMED_4323</name>
</gene>
<dbReference type="EMBL" id="CP002000">
    <property type="protein sequence ID" value="ADJ46096.1"/>
    <property type="molecule type" value="Genomic_DNA"/>
</dbReference>
<dbReference type="PATRIC" id="fig|749927.5.peg.4470"/>
<evidence type="ECO:0000313" key="2">
    <source>
        <dbReference type="Proteomes" id="UP000000328"/>
    </source>
</evidence>
<dbReference type="eggNOG" id="ENOG502ZKFB">
    <property type="taxonomic scope" value="Bacteria"/>
</dbReference>
<dbReference type="HOGENOM" id="CLU_2566318_0_0_11"/>
<protein>
    <submittedName>
        <fullName evidence="1">Uncharacterized protein</fullName>
    </submittedName>
</protein>
<dbReference type="AlphaFoldDB" id="A0A0H3D648"/>
<sequence length="79" mass="8293">MAAETYNPWTIVNLVFTHLAEQGLHPELGAAGHPGEPAAALLRAFGIVPTVEGDARVQTGIHDELAGLRARLLDAGETP</sequence>
<dbReference type="Proteomes" id="UP000000328">
    <property type="component" value="Chromosome"/>
</dbReference>
<name>A0A0H3D648_AMYMU</name>
<dbReference type="RefSeq" id="WP_013226168.1">
    <property type="nucleotide sequence ID" value="NC_014318.1"/>
</dbReference>
<organism evidence="1 2">
    <name type="scientific">Amycolatopsis mediterranei (strain U-32)</name>
    <dbReference type="NCBI Taxonomy" id="749927"/>
    <lineage>
        <taxon>Bacteria</taxon>
        <taxon>Bacillati</taxon>
        <taxon>Actinomycetota</taxon>
        <taxon>Actinomycetes</taxon>
        <taxon>Pseudonocardiales</taxon>
        <taxon>Pseudonocardiaceae</taxon>
        <taxon>Amycolatopsis</taxon>
    </lineage>
</organism>